<gene>
    <name evidence="1" type="ORF">Esi_0212_0001</name>
</gene>
<keyword evidence="2" id="KW-1185">Reference proteome</keyword>
<evidence type="ECO:0000313" key="2">
    <source>
        <dbReference type="Proteomes" id="UP000002630"/>
    </source>
</evidence>
<dbReference type="Proteomes" id="UP000002630">
    <property type="component" value="Linkage Group LG27"/>
</dbReference>
<dbReference type="EMBL" id="FN648390">
    <property type="protein sequence ID" value="CBJ30685.1"/>
    <property type="molecule type" value="Genomic_DNA"/>
</dbReference>
<dbReference type="AlphaFoldDB" id="D7FR94"/>
<dbReference type="EMBL" id="FN649752">
    <property type="protein sequence ID" value="CBJ30685.1"/>
    <property type="molecule type" value="Genomic_DNA"/>
</dbReference>
<protein>
    <submittedName>
        <fullName evidence="1">Uncharacterized protein</fullName>
    </submittedName>
</protein>
<accession>D7FR94</accession>
<proteinExistence type="predicted"/>
<dbReference type="InParanoid" id="D7FR94"/>
<name>D7FR94_ECTSI</name>
<organism evidence="1 2">
    <name type="scientific">Ectocarpus siliculosus</name>
    <name type="common">Brown alga</name>
    <name type="synonym">Conferva siliculosa</name>
    <dbReference type="NCBI Taxonomy" id="2880"/>
    <lineage>
        <taxon>Eukaryota</taxon>
        <taxon>Sar</taxon>
        <taxon>Stramenopiles</taxon>
        <taxon>Ochrophyta</taxon>
        <taxon>PX clade</taxon>
        <taxon>Phaeophyceae</taxon>
        <taxon>Ectocarpales</taxon>
        <taxon>Ectocarpaceae</taxon>
        <taxon>Ectocarpus</taxon>
    </lineage>
</organism>
<sequence>MKNVPATPKLCDNSRVYFTTEGAQYMALDVGGGGLCALLGVIAVAMDDVGTPCEEIFEAISGELTDVMTEYVQSLRANIVSTCGDQFAFKDGEELASFDDIVHDPMWVIATRAMWELVTLHPTGYLDGRAVWLLAKFLGLHGFRIVKHEDGHLVSCDAGGPISSEECPMMLHDGYGHFKALIPLRRMPGVPDKSRVPFASRREFRGRHR</sequence>
<evidence type="ECO:0000313" key="1">
    <source>
        <dbReference type="EMBL" id="CBJ30685.1"/>
    </source>
</evidence>
<reference evidence="1 2" key="1">
    <citation type="journal article" date="2010" name="Nature">
        <title>The Ectocarpus genome and the independent evolution of multicellularity in brown algae.</title>
        <authorList>
            <person name="Cock J.M."/>
            <person name="Sterck L."/>
            <person name="Rouze P."/>
            <person name="Scornet D."/>
            <person name="Allen A.E."/>
            <person name="Amoutzias G."/>
            <person name="Anthouard V."/>
            <person name="Artiguenave F."/>
            <person name="Aury J.M."/>
            <person name="Badger J.H."/>
            <person name="Beszteri B."/>
            <person name="Billiau K."/>
            <person name="Bonnet E."/>
            <person name="Bothwell J.H."/>
            <person name="Bowler C."/>
            <person name="Boyen C."/>
            <person name="Brownlee C."/>
            <person name="Carrano C.J."/>
            <person name="Charrier B."/>
            <person name="Cho G.Y."/>
            <person name="Coelho S.M."/>
            <person name="Collen J."/>
            <person name="Corre E."/>
            <person name="Da Silva C."/>
            <person name="Delage L."/>
            <person name="Delaroque N."/>
            <person name="Dittami S.M."/>
            <person name="Doulbeau S."/>
            <person name="Elias M."/>
            <person name="Farnham G."/>
            <person name="Gachon C.M."/>
            <person name="Gschloessl B."/>
            <person name="Heesch S."/>
            <person name="Jabbari K."/>
            <person name="Jubin C."/>
            <person name="Kawai H."/>
            <person name="Kimura K."/>
            <person name="Kloareg B."/>
            <person name="Kupper F.C."/>
            <person name="Lang D."/>
            <person name="Le Bail A."/>
            <person name="Leblanc C."/>
            <person name="Lerouge P."/>
            <person name="Lohr M."/>
            <person name="Lopez P.J."/>
            <person name="Martens C."/>
            <person name="Maumus F."/>
            <person name="Michel G."/>
            <person name="Miranda-Saavedra D."/>
            <person name="Morales J."/>
            <person name="Moreau H."/>
            <person name="Motomura T."/>
            <person name="Nagasato C."/>
            <person name="Napoli C.A."/>
            <person name="Nelson D.R."/>
            <person name="Nyvall-Collen P."/>
            <person name="Peters A.F."/>
            <person name="Pommier C."/>
            <person name="Potin P."/>
            <person name="Poulain J."/>
            <person name="Quesneville H."/>
            <person name="Read B."/>
            <person name="Rensing S.A."/>
            <person name="Ritter A."/>
            <person name="Rousvoal S."/>
            <person name="Samanta M."/>
            <person name="Samson G."/>
            <person name="Schroeder D.C."/>
            <person name="Segurens B."/>
            <person name="Strittmatter M."/>
            <person name="Tonon T."/>
            <person name="Tregear J.W."/>
            <person name="Valentin K."/>
            <person name="von Dassow P."/>
            <person name="Yamagishi T."/>
            <person name="Van de Peer Y."/>
            <person name="Wincker P."/>
        </authorList>
    </citation>
    <scope>NUCLEOTIDE SEQUENCE [LARGE SCALE GENOMIC DNA]</scope>
    <source>
        <strain evidence="2">Ec32 / CCAP1310/4</strain>
    </source>
</reference>
<dbReference type="OrthoDB" id="10360276at2759"/>